<dbReference type="PROSITE" id="PS51847">
    <property type="entry name" value="SMP"/>
    <property type="match status" value="1"/>
</dbReference>
<evidence type="ECO:0000313" key="12">
    <source>
        <dbReference type="Proteomes" id="UP000187429"/>
    </source>
</evidence>
<dbReference type="PANTHER" id="PTHR13466">
    <property type="entry name" value="TEX2 PROTEIN-RELATED"/>
    <property type="match status" value="1"/>
</dbReference>
<dbReference type="GO" id="GO:0032865">
    <property type="term" value="C:ERMES complex"/>
    <property type="evidence" value="ECO:0007669"/>
    <property type="project" value="TreeGrafter"/>
</dbReference>
<dbReference type="CDD" id="cd21675">
    <property type="entry name" value="SMP_TEX2"/>
    <property type="match status" value="1"/>
</dbReference>
<feature type="domain" description="SMP-LTD" evidence="10">
    <location>
        <begin position="1"/>
        <end position="159"/>
    </location>
</feature>
<comment type="caution">
    <text evidence="11">The sequence shown here is derived from an EMBL/GenBank/DDBJ whole genome shotgun (WGS) entry which is preliminary data.</text>
</comment>
<keyword evidence="8" id="KW-0472">Membrane</keyword>
<evidence type="ECO:0000256" key="2">
    <source>
        <dbReference type="ARBA" id="ARBA00022448"/>
    </source>
</evidence>
<evidence type="ECO:0000259" key="10">
    <source>
        <dbReference type="PROSITE" id="PS51847"/>
    </source>
</evidence>
<keyword evidence="4" id="KW-0256">Endoplasmic reticulum</keyword>
<accession>A0A1R1YT83</accession>
<evidence type="ECO:0000256" key="3">
    <source>
        <dbReference type="ARBA" id="ARBA00022692"/>
    </source>
</evidence>
<keyword evidence="7" id="KW-0446">Lipid-binding</keyword>
<evidence type="ECO:0000313" key="11">
    <source>
        <dbReference type="EMBL" id="OMJ30087.1"/>
    </source>
</evidence>
<dbReference type="GO" id="GO:0015914">
    <property type="term" value="P:phospholipid transport"/>
    <property type="evidence" value="ECO:0007669"/>
    <property type="project" value="TreeGrafter"/>
</dbReference>
<dbReference type="OrthoDB" id="26740at2759"/>
<dbReference type="GO" id="GO:1990456">
    <property type="term" value="P:mitochondrion-endoplasmic reticulum membrane tethering"/>
    <property type="evidence" value="ECO:0007669"/>
    <property type="project" value="TreeGrafter"/>
</dbReference>
<evidence type="ECO:0000256" key="5">
    <source>
        <dbReference type="ARBA" id="ARBA00022989"/>
    </source>
</evidence>
<feature type="region of interest" description="Disordered" evidence="9">
    <location>
        <begin position="200"/>
        <end position="223"/>
    </location>
</feature>
<feature type="compositionally biased region" description="Low complexity" evidence="9">
    <location>
        <begin position="544"/>
        <end position="553"/>
    </location>
</feature>
<name>A0A1R1YT83_9FUNG</name>
<comment type="subcellular location">
    <subcellularLocation>
        <location evidence="1">Endoplasmic reticulum membrane</location>
    </subcellularLocation>
</comment>
<dbReference type="EMBL" id="LSSM01000085">
    <property type="protein sequence ID" value="OMJ30087.1"/>
    <property type="molecule type" value="Genomic_DNA"/>
</dbReference>
<reference evidence="12" key="1">
    <citation type="submission" date="2017-01" db="EMBL/GenBank/DDBJ databases">
        <authorList>
            <person name="Wang Y."/>
            <person name="White M."/>
            <person name="Kvist S."/>
            <person name="Moncalvo J.-M."/>
        </authorList>
    </citation>
    <scope>NUCLEOTIDE SEQUENCE [LARGE SCALE GENOMIC DNA]</scope>
    <source>
        <strain evidence="12">ID-206-W2</strain>
    </source>
</reference>
<evidence type="ECO:0000256" key="8">
    <source>
        <dbReference type="ARBA" id="ARBA00023136"/>
    </source>
</evidence>
<keyword evidence="3" id="KW-0812">Transmembrane</keyword>
<evidence type="ECO:0000256" key="1">
    <source>
        <dbReference type="ARBA" id="ARBA00004586"/>
    </source>
</evidence>
<keyword evidence="12" id="KW-1185">Reference proteome</keyword>
<dbReference type="GO" id="GO:0008289">
    <property type="term" value="F:lipid binding"/>
    <property type="evidence" value="ECO:0007669"/>
    <property type="project" value="UniProtKB-KW"/>
</dbReference>
<sequence>MISEKITFYMKSQFQGSLANFEITKIDAGSSPPIFNNINLISQNSSDGTKFSGFVEYNGSVSITIRFNITLTKNINLPFSFKISLKSLASKFLVLIKPYPSNRIWFGFYPDFKINTEIKPKVMGKKIKFPNLLKLIKSKLINFFNRFLVLPNMYDYVFFDDPNSVGGIFNELYDQYQKSTGCNLRKQELPSYYAKNNTTGLRSFSTNSNTPTNSTNAKKRNKAKIKKYSMLRRSEPRKKYGLQLSPEANIRSSRLCVFKSKSKKIILKSIPPYNRSALLKNKIIKKDLSTRIIPKSNDVNNSDSVKNTSVIDILTQKKISFLKNKLKSLKCRSKSKSKSISKSKSKSCPKNTTTFVSENVSVITPITLTGDASLQSTDVNSEPSPSIIVAEENDTISDSISNIGPPITTMGNINNTGYETVYDLDSGFTGTFQRNSFESKMDTQISSSDYLSQDPDSSNTSFSVNKAANIVFDLTKKFFWEEKYELTLPEADSIKADDEAISVNIIRLDKNPKNTSDLMGIPLIEKDKNPESGLFSLEKNNTKSSEYSDSESSVNENGRNNFVISTRSQNTLLEEPDSINSKASIAIVKQPGDLDNYDQLNGAINEKDVSITGPESCAASEITDSQSRLGSIMSLSEVTSQFFDNQKYISGIFSQSDNSGVHTEENLPCPELEAIDSVSLNKDSVVGSGHAMLSKDSSCSTYDSLSILQTSDVQDTILENSTKSISQTSEKPNSDSTKNEKITISDTYKYKEATIKMPKAAAKARLFSVRYKPLAKSLVEFEFDSNRGLGIRHSICEDSFSHISPKQSNTASNYSDRSSLYSYSRGSIDYRFNDDSSIMSNDVQSLYNDAATIDSDDSINRFGYVKKERASFAIDTGDGSDYETGTIKKVYPSYKERLRPLPKTVD</sequence>
<feature type="region of interest" description="Disordered" evidence="9">
    <location>
        <begin position="721"/>
        <end position="740"/>
    </location>
</feature>
<proteinExistence type="predicted"/>
<keyword evidence="6" id="KW-0445">Lipid transport</keyword>
<keyword evidence="2" id="KW-0813">Transport</keyword>
<dbReference type="AlphaFoldDB" id="A0A1R1YT83"/>
<evidence type="ECO:0000256" key="6">
    <source>
        <dbReference type="ARBA" id="ARBA00023055"/>
    </source>
</evidence>
<gene>
    <name evidence="11" type="ORF">AYI69_g377</name>
</gene>
<evidence type="ECO:0000256" key="7">
    <source>
        <dbReference type="ARBA" id="ARBA00023121"/>
    </source>
</evidence>
<protein>
    <submittedName>
        <fullName evidence="11">Putative PH domain-containing protein</fullName>
    </submittedName>
</protein>
<evidence type="ECO:0000256" key="4">
    <source>
        <dbReference type="ARBA" id="ARBA00022824"/>
    </source>
</evidence>
<feature type="region of interest" description="Disordered" evidence="9">
    <location>
        <begin position="530"/>
        <end position="558"/>
    </location>
</feature>
<evidence type="ECO:0000256" key="9">
    <source>
        <dbReference type="SAM" id="MobiDB-lite"/>
    </source>
</evidence>
<feature type="compositionally biased region" description="Polar residues" evidence="9">
    <location>
        <begin position="721"/>
        <end position="736"/>
    </location>
</feature>
<dbReference type="GO" id="GO:0005789">
    <property type="term" value="C:endoplasmic reticulum membrane"/>
    <property type="evidence" value="ECO:0007669"/>
    <property type="project" value="UniProtKB-SubCell"/>
</dbReference>
<dbReference type="Proteomes" id="UP000187429">
    <property type="component" value="Unassembled WGS sequence"/>
</dbReference>
<dbReference type="InterPro" id="IPR031468">
    <property type="entry name" value="SMP_LBD"/>
</dbReference>
<keyword evidence="5" id="KW-1133">Transmembrane helix</keyword>
<dbReference type="PANTHER" id="PTHR13466:SF19">
    <property type="entry name" value="NUCLEUS-VACUOLE JUNCTION PROTEIN 2"/>
    <property type="match status" value="1"/>
</dbReference>
<feature type="compositionally biased region" description="Low complexity" evidence="9">
    <location>
        <begin position="203"/>
        <end position="216"/>
    </location>
</feature>
<organism evidence="11 12">
    <name type="scientific">Smittium culicis</name>
    <dbReference type="NCBI Taxonomy" id="133412"/>
    <lineage>
        <taxon>Eukaryota</taxon>
        <taxon>Fungi</taxon>
        <taxon>Fungi incertae sedis</taxon>
        <taxon>Zoopagomycota</taxon>
        <taxon>Kickxellomycotina</taxon>
        <taxon>Harpellomycetes</taxon>
        <taxon>Harpellales</taxon>
        <taxon>Legeriomycetaceae</taxon>
        <taxon>Smittium</taxon>
    </lineage>
</organism>